<name>A0A0D7KD58_9BURK</name>
<dbReference type="Pfam" id="PF09339">
    <property type="entry name" value="HTH_IclR"/>
    <property type="match status" value="1"/>
</dbReference>
<keyword evidence="2" id="KW-0238">DNA-binding</keyword>
<dbReference type="Gene3D" id="3.30.450.40">
    <property type="match status" value="1"/>
</dbReference>
<keyword evidence="3" id="KW-0804">Transcription</keyword>
<keyword evidence="7" id="KW-1185">Reference proteome</keyword>
<dbReference type="InterPro" id="IPR014757">
    <property type="entry name" value="Tscrpt_reg_IclR_C"/>
</dbReference>
<feature type="domain" description="IclR-ED" evidence="5">
    <location>
        <begin position="82"/>
        <end position="265"/>
    </location>
</feature>
<evidence type="ECO:0000256" key="3">
    <source>
        <dbReference type="ARBA" id="ARBA00023163"/>
    </source>
</evidence>
<reference evidence="6 7" key="1">
    <citation type="submission" date="2014-12" db="EMBL/GenBank/DDBJ databases">
        <title>Isolation of bacteria from lake water.</title>
        <authorList>
            <person name="Sheng K.-Y."/>
            <person name="Chin P.-S."/>
            <person name="Chan K.-G."/>
            <person name="Tan G.S."/>
        </authorList>
    </citation>
    <scope>NUCLEOTIDE SEQUENCE [LARGE SCALE GENOMIC DNA]</scope>
    <source>
        <strain evidence="6 7">KY4</strain>
    </source>
</reference>
<accession>A0A0D7KD58</accession>
<gene>
    <name evidence="6" type="ORF">RP29_03135</name>
</gene>
<dbReference type="Pfam" id="PF01614">
    <property type="entry name" value="IclR_C"/>
    <property type="match status" value="1"/>
</dbReference>
<keyword evidence="1" id="KW-0805">Transcription regulation</keyword>
<dbReference type="InterPro" id="IPR005471">
    <property type="entry name" value="Tscrpt_reg_IclR_N"/>
</dbReference>
<dbReference type="GO" id="GO:0003677">
    <property type="term" value="F:DNA binding"/>
    <property type="evidence" value="ECO:0007669"/>
    <property type="project" value="UniProtKB-KW"/>
</dbReference>
<dbReference type="PANTHER" id="PTHR30136">
    <property type="entry name" value="HELIX-TURN-HELIX TRANSCRIPTIONAL REGULATOR, ICLR FAMILY"/>
    <property type="match status" value="1"/>
</dbReference>
<dbReference type="GO" id="GO:0003700">
    <property type="term" value="F:DNA-binding transcription factor activity"/>
    <property type="evidence" value="ECO:0007669"/>
    <property type="project" value="TreeGrafter"/>
</dbReference>
<proteinExistence type="predicted"/>
<comment type="caution">
    <text evidence="6">The sequence shown here is derived from an EMBL/GenBank/DDBJ whole genome shotgun (WGS) entry which is preliminary data.</text>
</comment>
<dbReference type="RefSeq" id="WP_044395702.1">
    <property type="nucleotide sequence ID" value="NZ_DAMBBS010000001.1"/>
</dbReference>
<dbReference type="STRING" id="80878.RP29_03135"/>
<dbReference type="InterPro" id="IPR036390">
    <property type="entry name" value="WH_DNA-bd_sf"/>
</dbReference>
<evidence type="ECO:0000259" key="4">
    <source>
        <dbReference type="PROSITE" id="PS51077"/>
    </source>
</evidence>
<dbReference type="OrthoDB" id="5401369at2"/>
<evidence type="ECO:0000256" key="1">
    <source>
        <dbReference type="ARBA" id="ARBA00023015"/>
    </source>
</evidence>
<dbReference type="SUPFAM" id="SSF55781">
    <property type="entry name" value="GAF domain-like"/>
    <property type="match status" value="1"/>
</dbReference>
<dbReference type="Gene3D" id="1.10.10.10">
    <property type="entry name" value="Winged helix-like DNA-binding domain superfamily/Winged helix DNA-binding domain"/>
    <property type="match status" value="1"/>
</dbReference>
<dbReference type="PANTHER" id="PTHR30136:SF33">
    <property type="entry name" value="TRANSCRIPTIONAL REGULATORY PROTEIN"/>
    <property type="match status" value="1"/>
</dbReference>
<dbReference type="SUPFAM" id="SSF46785">
    <property type="entry name" value="Winged helix' DNA-binding domain"/>
    <property type="match status" value="1"/>
</dbReference>
<evidence type="ECO:0000313" key="6">
    <source>
        <dbReference type="EMBL" id="KJA11969.1"/>
    </source>
</evidence>
<dbReference type="GO" id="GO:0045892">
    <property type="term" value="P:negative regulation of DNA-templated transcription"/>
    <property type="evidence" value="ECO:0007669"/>
    <property type="project" value="TreeGrafter"/>
</dbReference>
<dbReference type="EMBL" id="JXYQ01000008">
    <property type="protein sequence ID" value="KJA11969.1"/>
    <property type="molecule type" value="Genomic_DNA"/>
</dbReference>
<dbReference type="InterPro" id="IPR036388">
    <property type="entry name" value="WH-like_DNA-bd_sf"/>
</dbReference>
<dbReference type="PROSITE" id="PS51078">
    <property type="entry name" value="ICLR_ED"/>
    <property type="match status" value="1"/>
</dbReference>
<dbReference type="PROSITE" id="PS51077">
    <property type="entry name" value="HTH_ICLR"/>
    <property type="match status" value="1"/>
</dbReference>
<dbReference type="SMART" id="SM00346">
    <property type="entry name" value="HTH_ICLR"/>
    <property type="match status" value="1"/>
</dbReference>
<evidence type="ECO:0000259" key="5">
    <source>
        <dbReference type="PROSITE" id="PS51078"/>
    </source>
</evidence>
<evidence type="ECO:0000256" key="2">
    <source>
        <dbReference type="ARBA" id="ARBA00023125"/>
    </source>
</evidence>
<dbReference type="InterPro" id="IPR029016">
    <property type="entry name" value="GAF-like_dom_sf"/>
</dbReference>
<dbReference type="PATRIC" id="fig|80878.5.peg.3951"/>
<feature type="domain" description="HTH iclR-type" evidence="4">
    <location>
        <begin position="19"/>
        <end position="81"/>
    </location>
</feature>
<evidence type="ECO:0000313" key="7">
    <source>
        <dbReference type="Proteomes" id="UP000032566"/>
    </source>
</evidence>
<organism evidence="6 7">
    <name type="scientific">Acidovorax temperans</name>
    <dbReference type="NCBI Taxonomy" id="80878"/>
    <lineage>
        <taxon>Bacteria</taxon>
        <taxon>Pseudomonadati</taxon>
        <taxon>Pseudomonadota</taxon>
        <taxon>Betaproteobacteria</taxon>
        <taxon>Burkholderiales</taxon>
        <taxon>Comamonadaceae</taxon>
        <taxon>Acidovorax</taxon>
    </lineage>
</organism>
<dbReference type="AlphaFoldDB" id="A0A0D7KD58"/>
<sequence length="268" mass="29491">MARTRHLDFDEGADSSRFVTALARGLDVLACFHVDEKWLTNAEIASRTGLPKPTVVRMAYTLCVLGYLRQSHESGKYALGDSVAALGITMVSNLKLRRIARPYMQDLANRYDISVSLGIRNGLSVLYVENCRSGAPLSLGLDLGARIPIAETAMGHALLAVMEPRERERLLAEICKDEGEQRWPQVLQTINAGCAHWRARGFTVVVRDWQTDIVGVGAAIRQPDGRVIAFNAGGSASKFPRELLEQEVGPQLARMVKGLESFVRSDEV</sequence>
<protein>
    <submittedName>
        <fullName evidence="6">IclR family transcriptional regulator</fullName>
    </submittedName>
</protein>
<dbReference type="InterPro" id="IPR050707">
    <property type="entry name" value="HTH_MetabolicPath_Reg"/>
</dbReference>
<dbReference type="Proteomes" id="UP000032566">
    <property type="component" value="Unassembled WGS sequence"/>
</dbReference>